<proteinExistence type="predicted"/>
<gene>
    <name evidence="1" type="ORF">NUW54_g114</name>
</gene>
<comment type="caution">
    <text evidence="1">The sequence shown here is derived from an EMBL/GenBank/DDBJ whole genome shotgun (WGS) entry which is preliminary data.</text>
</comment>
<evidence type="ECO:0000313" key="2">
    <source>
        <dbReference type="Proteomes" id="UP001144978"/>
    </source>
</evidence>
<keyword evidence="2" id="KW-1185">Reference proteome</keyword>
<evidence type="ECO:0000313" key="1">
    <source>
        <dbReference type="EMBL" id="KAJ3019331.1"/>
    </source>
</evidence>
<organism evidence="1 2">
    <name type="scientific">Trametes sanguinea</name>
    <dbReference type="NCBI Taxonomy" id="158606"/>
    <lineage>
        <taxon>Eukaryota</taxon>
        <taxon>Fungi</taxon>
        <taxon>Dikarya</taxon>
        <taxon>Basidiomycota</taxon>
        <taxon>Agaricomycotina</taxon>
        <taxon>Agaricomycetes</taxon>
        <taxon>Polyporales</taxon>
        <taxon>Polyporaceae</taxon>
        <taxon>Trametes</taxon>
    </lineage>
</organism>
<sequence>MPGCLDPTHDTPVEVLHTVLLGVVKYAWHWTHTSWTPAQKIIYAQRLQATSVTGLSVHAIRASYIIQYAKAICRTLRHQFSVLRPCSHKALRPQIQNASPQARSTGSSPRQNLALCPCIPVPWTYSQCQALGAAYVHHRPYEAPEDFRRIPFEWKIGVVRTQSFDYTYPEVSWTLSCGFLQLIASLDDRLAPTPTAQCTWQDSNCRRLITIELRQREIVLTHASGPGIANPLLRLSVTTSSWWALLILTMSSKSIVYRNTQIVTPFLRQILSLLGRALEPRPSNSHYSETHGGVARQPPTHLGRCR</sequence>
<accession>A0ACC1QBZ2</accession>
<dbReference type="EMBL" id="JANSHE010000013">
    <property type="protein sequence ID" value="KAJ3019331.1"/>
    <property type="molecule type" value="Genomic_DNA"/>
</dbReference>
<protein>
    <submittedName>
        <fullName evidence="1">Uncharacterized protein</fullName>
    </submittedName>
</protein>
<dbReference type="Proteomes" id="UP001144978">
    <property type="component" value="Unassembled WGS sequence"/>
</dbReference>
<name>A0ACC1QBZ2_9APHY</name>
<reference evidence="1" key="1">
    <citation type="submission" date="2022-08" db="EMBL/GenBank/DDBJ databases">
        <title>Genome Sequence of Pycnoporus sanguineus.</title>
        <authorList>
            <person name="Buettner E."/>
        </authorList>
    </citation>
    <scope>NUCLEOTIDE SEQUENCE</scope>
    <source>
        <strain evidence="1">CG-C14</strain>
    </source>
</reference>